<dbReference type="RefSeq" id="XP_008099871.1">
    <property type="nucleotide sequence ID" value="XM_008101680.1"/>
</dbReference>
<dbReference type="GeneID" id="24416325"/>
<dbReference type="Proteomes" id="UP000008782">
    <property type="component" value="Unassembled WGS sequence"/>
</dbReference>
<dbReference type="HOGENOM" id="CLU_2426892_0_0_1"/>
<name>E3QYB3_COLGM</name>
<keyword evidence="3" id="KW-1185">Reference proteome</keyword>
<dbReference type="EMBL" id="GG697401">
    <property type="protein sequence ID" value="EFQ35851.1"/>
    <property type="molecule type" value="Genomic_DNA"/>
</dbReference>
<feature type="compositionally biased region" description="Acidic residues" evidence="1">
    <location>
        <begin position="23"/>
        <end position="39"/>
    </location>
</feature>
<accession>E3QYB3</accession>
<sequence>MARAEVRVAVRMKVTLHGYHDGGEEDKVEDEDEDEDEEEGWWKEGSETSPEAGKNVSIDASKVEGSGRQVPTQALMAAAIAGMSSPVMWRW</sequence>
<evidence type="ECO:0000313" key="3">
    <source>
        <dbReference type="Proteomes" id="UP000008782"/>
    </source>
</evidence>
<reference evidence="3" key="1">
    <citation type="journal article" date="2012" name="Nat. Genet.">
        <title>Lifestyle transitions in plant pathogenic Colletotrichum fungi deciphered by genome and transcriptome analyses.</title>
        <authorList>
            <person name="O'Connell R.J."/>
            <person name="Thon M.R."/>
            <person name="Hacquard S."/>
            <person name="Amyotte S.G."/>
            <person name="Kleemann J."/>
            <person name="Torres M.F."/>
            <person name="Damm U."/>
            <person name="Buiate E.A."/>
            <person name="Epstein L."/>
            <person name="Alkan N."/>
            <person name="Altmueller J."/>
            <person name="Alvarado-Balderrama L."/>
            <person name="Bauser C.A."/>
            <person name="Becker C."/>
            <person name="Birren B.W."/>
            <person name="Chen Z."/>
            <person name="Choi J."/>
            <person name="Crouch J.A."/>
            <person name="Duvick J.P."/>
            <person name="Farman M.A."/>
            <person name="Gan P."/>
            <person name="Heiman D."/>
            <person name="Henrissat B."/>
            <person name="Howard R.J."/>
            <person name="Kabbage M."/>
            <person name="Koch C."/>
            <person name="Kracher B."/>
            <person name="Kubo Y."/>
            <person name="Law A.D."/>
            <person name="Lebrun M.-H."/>
            <person name="Lee Y.-H."/>
            <person name="Miyara I."/>
            <person name="Moore N."/>
            <person name="Neumann U."/>
            <person name="Nordstroem K."/>
            <person name="Panaccione D.G."/>
            <person name="Panstruga R."/>
            <person name="Place M."/>
            <person name="Proctor R.H."/>
            <person name="Prusky D."/>
            <person name="Rech G."/>
            <person name="Reinhardt R."/>
            <person name="Rollins J.A."/>
            <person name="Rounsley S."/>
            <person name="Schardl C.L."/>
            <person name="Schwartz D.C."/>
            <person name="Shenoy N."/>
            <person name="Shirasu K."/>
            <person name="Sikhakolli U.R."/>
            <person name="Stueber K."/>
            <person name="Sukno S.A."/>
            <person name="Sweigard J.A."/>
            <person name="Takano Y."/>
            <person name="Takahara H."/>
            <person name="Trail F."/>
            <person name="van der Does H.C."/>
            <person name="Voll L.M."/>
            <person name="Will I."/>
            <person name="Young S."/>
            <person name="Zeng Q."/>
            <person name="Zhang J."/>
            <person name="Zhou S."/>
            <person name="Dickman M.B."/>
            <person name="Schulze-Lefert P."/>
            <person name="Ver Loren van Themaat E."/>
            <person name="Ma L.-J."/>
            <person name="Vaillancourt L.J."/>
        </authorList>
    </citation>
    <scope>NUCLEOTIDE SEQUENCE [LARGE SCALE GENOMIC DNA]</scope>
    <source>
        <strain evidence="3">M1.001 / M2 / FGSC 10212</strain>
    </source>
</reference>
<feature type="region of interest" description="Disordered" evidence="1">
    <location>
        <begin position="18"/>
        <end position="67"/>
    </location>
</feature>
<gene>
    <name evidence="2" type="ORF">GLRG_10960</name>
</gene>
<dbReference type="AlphaFoldDB" id="E3QYB3"/>
<proteinExistence type="predicted"/>
<protein>
    <submittedName>
        <fullName evidence="2">Uncharacterized protein</fullName>
    </submittedName>
</protein>
<evidence type="ECO:0000313" key="2">
    <source>
        <dbReference type="EMBL" id="EFQ35851.1"/>
    </source>
</evidence>
<evidence type="ECO:0000256" key="1">
    <source>
        <dbReference type="SAM" id="MobiDB-lite"/>
    </source>
</evidence>
<dbReference type="VEuPathDB" id="FungiDB:GLRG_10960"/>
<organism evidence="3">
    <name type="scientific">Colletotrichum graminicola (strain M1.001 / M2 / FGSC 10212)</name>
    <name type="common">Maize anthracnose fungus</name>
    <name type="synonym">Glomerella graminicola</name>
    <dbReference type="NCBI Taxonomy" id="645133"/>
    <lineage>
        <taxon>Eukaryota</taxon>
        <taxon>Fungi</taxon>
        <taxon>Dikarya</taxon>
        <taxon>Ascomycota</taxon>
        <taxon>Pezizomycotina</taxon>
        <taxon>Sordariomycetes</taxon>
        <taxon>Hypocreomycetidae</taxon>
        <taxon>Glomerellales</taxon>
        <taxon>Glomerellaceae</taxon>
        <taxon>Colletotrichum</taxon>
        <taxon>Colletotrichum graminicola species complex</taxon>
    </lineage>
</organism>